<organism evidence="16 17">
    <name type="scientific">Steinernema hermaphroditum</name>
    <dbReference type="NCBI Taxonomy" id="289476"/>
    <lineage>
        <taxon>Eukaryota</taxon>
        <taxon>Metazoa</taxon>
        <taxon>Ecdysozoa</taxon>
        <taxon>Nematoda</taxon>
        <taxon>Chromadorea</taxon>
        <taxon>Rhabditida</taxon>
        <taxon>Tylenchina</taxon>
        <taxon>Panagrolaimomorpha</taxon>
        <taxon>Strongyloidoidea</taxon>
        <taxon>Steinernematidae</taxon>
        <taxon>Steinernema</taxon>
    </lineage>
</organism>
<dbReference type="Gene3D" id="3.30.70.330">
    <property type="match status" value="2"/>
</dbReference>
<comment type="caution">
    <text evidence="16">The sequence shown here is derived from an EMBL/GenBank/DDBJ whole genome shotgun (WGS) entry which is preliminary data.</text>
</comment>
<feature type="region of interest" description="Disordered" evidence="14">
    <location>
        <begin position="53"/>
        <end position="78"/>
    </location>
</feature>
<dbReference type="InterPro" id="IPR011671">
    <property type="entry name" value="tRNA_uracil_MeTrfase"/>
</dbReference>
<evidence type="ECO:0000256" key="2">
    <source>
        <dbReference type="ARBA" id="ARBA00004496"/>
    </source>
</evidence>
<dbReference type="Pfam" id="PF07757">
    <property type="entry name" value="AdoMet_MTase"/>
    <property type="match status" value="1"/>
</dbReference>
<protein>
    <recommendedName>
        <fullName evidence="5">Probable tRNA (uracil-O(2)-)-methyltransferase</fullName>
        <ecNumber evidence="4">2.1.1.211</ecNumber>
    </recommendedName>
</protein>
<dbReference type="AlphaFoldDB" id="A0AA39IDL3"/>
<dbReference type="GO" id="GO:0003723">
    <property type="term" value="F:RNA binding"/>
    <property type="evidence" value="ECO:0007669"/>
    <property type="project" value="UniProtKB-UniRule"/>
</dbReference>
<proteinExistence type="inferred from homology"/>
<name>A0AA39IDL3_9BILA</name>
<evidence type="ECO:0000259" key="15">
    <source>
        <dbReference type="PROSITE" id="PS50102"/>
    </source>
</evidence>
<dbReference type="SUPFAM" id="SSF53335">
    <property type="entry name" value="S-adenosyl-L-methionine-dependent methyltransferases"/>
    <property type="match status" value="1"/>
</dbReference>
<dbReference type="Proteomes" id="UP001175271">
    <property type="component" value="Unassembled WGS sequence"/>
</dbReference>
<comment type="catalytic activity">
    <reaction evidence="11">
        <text>uridine(44) in tRNA(Ser) + S-adenosyl-L-methionine = 2'-O-methyluridine(44) in tRNA(Ser) + S-adenosyl-L-homocysteine + H(+)</text>
        <dbReference type="Rhea" id="RHEA:43100"/>
        <dbReference type="Rhea" id="RHEA-COMP:10339"/>
        <dbReference type="Rhea" id="RHEA-COMP:10340"/>
        <dbReference type="ChEBI" id="CHEBI:15378"/>
        <dbReference type="ChEBI" id="CHEBI:57856"/>
        <dbReference type="ChEBI" id="CHEBI:59789"/>
        <dbReference type="ChEBI" id="CHEBI:65315"/>
        <dbReference type="ChEBI" id="CHEBI:74478"/>
        <dbReference type="EC" id="2.1.1.211"/>
    </reaction>
</comment>
<keyword evidence="10" id="KW-0819">tRNA processing</keyword>
<keyword evidence="13" id="KW-0175">Coiled coil</keyword>
<evidence type="ECO:0000256" key="7">
    <source>
        <dbReference type="ARBA" id="ARBA00022603"/>
    </source>
</evidence>
<evidence type="ECO:0000256" key="6">
    <source>
        <dbReference type="ARBA" id="ARBA00022490"/>
    </source>
</evidence>
<dbReference type="PANTHER" id="PTHR21210:SF0">
    <property type="entry name" value="TRNA (URACIL-O(2)-)-METHYLTRANSFERASE-RELATED"/>
    <property type="match status" value="1"/>
</dbReference>
<reference evidence="16" key="1">
    <citation type="submission" date="2023-06" db="EMBL/GenBank/DDBJ databases">
        <title>Genomic analysis of the entomopathogenic nematode Steinernema hermaphroditum.</title>
        <authorList>
            <person name="Schwarz E.M."/>
            <person name="Heppert J.K."/>
            <person name="Baniya A."/>
            <person name="Schwartz H.T."/>
            <person name="Tan C.-H."/>
            <person name="Antoshechkin I."/>
            <person name="Sternberg P.W."/>
            <person name="Goodrich-Blair H."/>
            <person name="Dillman A.R."/>
        </authorList>
    </citation>
    <scope>NUCLEOTIDE SEQUENCE</scope>
    <source>
        <strain evidence="16">PS9179</strain>
        <tissue evidence="16">Whole animal</tissue>
    </source>
</reference>
<evidence type="ECO:0000256" key="9">
    <source>
        <dbReference type="ARBA" id="ARBA00022691"/>
    </source>
</evidence>
<evidence type="ECO:0000313" key="17">
    <source>
        <dbReference type="Proteomes" id="UP001175271"/>
    </source>
</evidence>
<evidence type="ECO:0000256" key="14">
    <source>
        <dbReference type="SAM" id="MobiDB-lite"/>
    </source>
</evidence>
<dbReference type="InterPro" id="IPR029063">
    <property type="entry name" value="SAM-dependent_MTases_sf"/>
</dbReference>
<evidence type="ECO:0000256" key="1">
    <source>
        <dbReference type="ARBA" id="ARBA00002778"/>
    </source>
</evidence>
<dbReference type="InterPro" id="IPR012677">
    <property type="entry name" value="Nucleotide-bd_a/b_plait_sf"/>
</dbReference>
<feature type="coiled-coil region" evidence="13">
    <location>
        <begin position="277"/>
        <end position="304"/>
    </location>
</feature>
<keyword evidence="17" id="KW-1185">Reference proteome</keyword>
<dbReference type="EMBL" id="JAUCMV010000002">
    <property type="protein sequence ID" value="KAK0421304.1"/>
    <property type="molecule type" value="Genomic_DNA"/>
</dbReference>
<dbReference type="EC" id="2.1.1.211" evidence="4"/>
<dbReference type="GO" id="GO:0030488">
    <property type="term" value="P:tRNA methylation"/>
    <property type="evidence" value="ECO:0007669"/>
    <property type="project" value="TreeGrafter"/>
</dbReference>
<feature type="domain" description="RRM" evidence="15">
    <location>
        <begin position="199"/>
        <end position="277"/>
    </location>
</feature>
<evidence type="ECO:0000256" key="5">
    <source>
        <dbReference type="ARBA" id="ARBA00018325"/>
    </source>
</evidence>
<dbReference type="GO" id="GO:0005737">
    <property type="term" value="C:cytoplasm"/>
    <property type="evidence" value="ECO:0007669"/>
    <property type="project" value="UniProtKB-SubCell"/>
</dbReference>
<evidence type="ECO:0000256" key="4">
    <source>
        <dbReference type="ARBA" id="ARBA00012795"/>
    </source>
</evidence>
<comment type="function">
    <text evidence="1">Probable adenosyl-L-methionine (AdoMet)-dependent tRNA (uracil-O(2)-)-methyltransferase.</text>
</comment>
<dbReference type="InterPro" id="IPR035979">
    <property type="entry name" value="RBD_domain_sf"/>
</dbReference>
<evidence type="ECO:0000256" key="8">
    <source>
        <dbReference type="ARBA" id="ARBA00022679"/>
    </source>
</evidence>
<keyword evidence="6" id="KW-0963">Cytoplasm</keyword>
<evidence type="ECO:0000256" key="11">
    <source>
        <dbReference type="ARBA" id="ARBA00047957"/>
    </source>
</evidence>
<feature type="domain" description="RRM" evidence="15">
    <location>
        <begin position="105"/>
        <end position="184"/>
    </location>
</feature>
<dbReference type="PROSITE" id="PS50102">
    <property type="entry name" value="RRM"/>
    <property type="match status" value="2"/>
</dbReference>
<dbReference type="SMART" id="SM00360">
    <property type="entry name" value="RRM"/>
    <property type="match status" value="2"/>
</dbReference>
<dbReference type="CDD" id="cd00590">
    <property type="entry name" value="RRM_SF"/>
    <property type="match status" value="1"/>
</dbReference>
<evidence type="ECO:0000256" key="13">
    <source>
        <dbReference type="SAM" id="Coils"/>
    </source>
</evidence>
<gene>
    <name evidence="16" type="ORF">QR680_015169</name>
</gene>
<dbReference type="Pfam" id="PF00076">
    <property type="entry name" value="RRM_1"/>
    <property type="match status" value="2"/>
</dbReference>
<evidence type="ECO:0000256" key="10">
    <source>
        <dbReference type="ARBA" id="ARBA00022694"/>
    </source>
</evidence>
<comment type="subcellular location">
    <subcellularLocation>
        <location evidence="2">Cytoplasm</location>
    </subcellularLocation>
</comment>
<keyword evidence="8" id="KW-0808">Transferase</keyword>
<evidence type="ECO:0000256" key="3">
    <source>
        <dbReference type="ARBA" id="ARBA00009056"/>
    </source>
</evidence>
<keyword evidence="7" id="KW-0489">Methyltransferase</keyword>
<dbReference type="Gene3D" id="3.40.50.150">
    <property type="entry name" value="Vaccinia Virus protein VP39"/>
    <property type="match status" value="1"/>
</dbReference>
<dbReference type="PANTHER" id="PTHR21210">
    <property type="entry name" value="TRNA (URACIL-O(2)-)-METHYLTRANSFERASE-RELATED"/>
    <property type="match status" value="1"/>
</dbReference>
<keyword evidence="12" id="KW-0694">RNA-binding</keyword>
<evidence type="ECO:0000256" key="12">
    <source>
        <dbReference type="PROSITE-ProRule" id="PRU00176"/>
    </source>
</evidence>
<accession>A0AA39IDL3</accession>
<keyword evidence="9" id="KW-0949">S-adenosyl-L-methionine</keyword>
<comment type="similarity">
    <text evidence="3">Belongs to the TRM44 family.</text>
</comment>
<dbReference type="InterPro" id="IPR000504">
    <property type="entry name" value="RRM_dom"/>
</dbReference>
<evidence type="ECO:0000313" key="16">
    <source>
        <dbReference type="EMBL" id="KAK0421304.1"/>
    </source>
</evidence>
<sequence length="861" mass="97363">MSAALSLFRRNQGTEKTVFYSTTTLLPGRRDKIARAAATTTSRRVVTASRCPVKLAPPSSPKSAPEARCRRPSSVAPGEDLMTHEASTSFGAANAIIPVVPVAVRRLFVGNLGTDGDFTDEHLARFYGKFGPLTECRISIDRRTGKSRGFGFVTFKYEHSADKALETLPHFIIDRRVSVSRMKSESTVVEPLIKKMQSKQLYVCHMPGSVAEEQLRAHFSQFGNVVDVDMVRDMKTDETLGYSLISFDHPHAVEYCLRTLDSHRIGDCRLHIRKAVTAEAVKKAQQSERERMDYENRCKTRENTRYAPSGDRHTSYVSHRPSASMMFPVPTDPLTAAGYGYQPVYPASASAAPSRDQRTVCGPNLLLRLSKFRKLRSTSRCYSRSLLTFGAQMSIPLIEGLWNDYCEAFRLIPKADIFSAKCYQIVIPLGEFGREFRSVRLDPDDANLKHPHIPIDYRVFFDSSQDQLKIEVPQGREGTAAWLKASVFPNLVRWMKNADENRGKAPHVSLIDIEEYSKTYRRIKATLGKSIVENWSERTDPHKFVYEDCALTAYLTVLFKETNFTPKRFADVGCGNGLLVKLLKEEGVAGVGIDIRKRKIWNEFIADGVELCEATLDPQTVSGMPDGVDYLIGNHSDELTPWIPIMAARMKCNFFLLPCCPFDFYAKYTKVKGASGDSQYENYMSYIRSIIAKLGFEFREDRLRIPSTKRHAFIANIPDAGLPHNIDQIIDELTKRDENFVPRAKEVENKNCSQLPVQFRIGLVKKIFDYLMSLSAAVDRGWRTGGKTKLAELALILTVDEKERLRNQNGGLQTFLKNQHQLFKLESVPPKKEHAKKSECWFLRNHPDGCPLSDDDCRFAH</sequence>
<dbReference type="GO" id="GO:0141101">
    <property type="term" value="F:tRNA(Ser) (uridine(44)-2'-O-)-methyltransferase activity"/>
    <property type="evidence" value="ECO:0007669"/>
    <property type="project" value="UniProtKB-EC"/>
</dbReference>
<dbReference type="SUPFAM" id="SSF54928">
    <property type="entry name" value="RNA-binding domain, RBD"/>
    <property type="match status" value="1"/>
</dbReference>